<feature type="domain" description="Inner membrane protein YqiJ OB-fold" evidence="2">
    <location>
        <begin position="146"/>
        <end position="204"/>
    </location>
</feature>
<accession>A0A3D8M3Y9</accession>
<gene>
    <name evidence="4" type="ORF">DXV75_14960</name>
</gene>
<feature type="transmembrane region" description="Helical" evidence="1">
    <location>
        <begin position="12"/>
        <end position="33"/>
    </location>
</feature>
<keyword evidence="1" id="KW-1133">Transmembrane helix</keyword>
<dbReference type="InterPro" id="IPR048376">
    <property type="entry name" value="YqiJ_N"/>
</dbReference>
<proteinExistence type="predicted"/>
<reference evidence="5" key="1">
    <citation type="submission" date="2018-08" db="EMBL/GenBank/DDBJ databases">
        <authorList>
            <person name="Zhang J."/>
            <person name="Du Z.-J."/>
        </authorList>
    </citation>
    <scope>NUCLEOTIDE SEQUENCE [LARGE SCALE GENOMIC DNA]</scope>
    <source>
        <strain evidence="5">KCTC 52655</strain>
    </source>
</reference>
<evidence type="ECO:0000313" key="4">
    <source>
        <dbReference type="EMBL" id="RDV24300.1"/>
    </source>
</evidence>
<dbReference type="OrthoDB" id="7207054at2"/>
<comment type="caution">
    <text evidence="4">The sequence shown here is derived from an EMBL/GenBank/DDBJ whole genome shotgun (WGS) entry which is preliminary data.</text>
</comment>
<dbReference type="InterPro" id="IPR010840">
    <property type="entry name" value="YqiJ_OB"/>
</dbReference>
<keyword evidence="1" id="KW-0812">Transmembrane</keyword>
<dbReference type="Pfam" id="PF21001">
    <property type="entry name" value="YqiJ_N"/>
    <property type="match status" value="1"/>
</dbReference>
<feature type="domain" description="Inner membrane protein YqiJ N-terminal" evidence="3">
    <location>
        <begin position="10"/>
        <end position="123"/>
    </location>
</feature>
<feature type="transmembrane region" description="Helical" evidence="1">
    <location>
        <begin position="73"/>
        <end position="96"/>
    </location>
</feature>
<evidence type="ECO:0000259" key="2">
    <source>
        <dbReference type="Pfam" id="PF07290"/>
    </source>
</evidence>
<evidence type="ECO:0000256" key="1">
    <source>
        <dbReference type="SAM" id="Phobius"/>
    </source>
</evidence>
<sequence length="210" mass="23767">MTNFLLNDANFWFSVALAAVIVLAIIECVGLFFRVSLLGLFDQSIAINSEFEAPEPNPDIYTRLVQLLSLDRLPIMIWLAIFLLCFGLTGFTTNWALSYFPGKSVRDWINVPASIITALFATRYLARLVATWLPNRNWSPARPDNFKGRTGEITMGTARYGCVAEAKVLNQFEQPRYVLVEAAKPEEHFKTGDKVVFIKQTEKSWLIGRP</sequence>
<dbReference type="RefSeq" id="WP_115594230.1">
    <property type="nucleotide sequence ID" value="NZ_QRHA01000012.1"/>
</dbReference>
<organism evidence="4 5">
    <name type="scientific">Alteromonas aestuariivivens</name>
    <dbReference type="NCBI Taxonomy" id="1938339"/>
    <lineage>
        <taxon>Bacteria</taxon>
        <taxon>Pseudomonadati</taxon>
        <taxon>Pseudomonadota</taxon>
        <taxon>Gammaproteobacteria</taxon>
        <taxon>Alteromonadales</taxon>
        <taxon>Alteromonadaceae</taxon>
        <taxon>Alteromonas/Salinimonas group</taxon>
        <taxon>Alteromonas</taxon>
    </lineage>
</organism>
<evidence type="ECO:0000313" key="5">
    <source>
        <dbReference type="Proteomes" id="UP000256561"/>
    </source>
</evidence>
<dbReference type="AlphaFoldDB" id="A0A3D8M3Y9"/>
<dbReference type="Proteomes" id="UP000256561">
    <property type="component" value="Unassembled WGS sequence"/>
</dbReference>
<keyword evidence="5" id="KW-1185">Reference proteome</keyword>
<dbReference type="EMBL" id="QRHA01000012">
    <property type="protein sequence ID" value="RDV24300.1"/>
    <property type="molecule type" value="Genomic_DNA"/>
</dbReference>
<protein>
    <submittedName>
        <fullName evidence="4">DUF1449 family protein</fullName>
    </submittedName>
</protein>
<evidence type="ECO:0000259" key="3">
    <source>
        <dbReference type="Pfam" id="PF21001"/>
    </source>
</evidence>
<name>A0A3D8M3Y9_9ALTE</name>
<dbReference type="Pfam" id="PF07290">
    <property type="entry name" value="YqiJ_OB"/>
    <property type="match status" value="1"/>
</dbReference>
<keyword evidence="1" id="KW-0472">Membrane</keyword>